<dbReference type="GO" id="GO:0003677">
    <property type="term" value="F:DNA binding"/>
    <property type="evidence" value="ECO:0007669"/>
    <property type="project" value="UniProtKB-KW"/>
</dbReference>
<sequence>MSRRQLPPQIEKITLKSGAIRYQVTAEAGINPTTGKRRQTKKRYRTEAEARDALADTSMAVRRGTYVPNSTLTVEQACEDWLAGKRVRGTTASNYRNALQPVRDRYGFEPVQKLSKRHLDDLVSDLLAGTAKKADGKNRRPWKPETANATLDRFETVLDSLIAEGKLVRNVAALVDRVPTGPKKKHVTYSEAEVRKVLAVAANDRNRHAWHLALSGLRRGEIGGLRWSDVDLDAGLLTIANNRVSVNGKAEEYDPKSDDSSRTLPLTRTLITELRAARKRQASEKLALGEAYGPGTHVVVNEAGVSYHPDTLTGYWDKITKTAEVRRIRLHDARHTCGTLMHLQGVPIAVISEWLGHADSAFTMRTYVHSQNDALVSAAGTLEALVAKRDKNGSAPTRSKRKKNRKAAG</sequence>
<dbReference type="CDD" id="cd01189">
    <property type="entry name" value="INT_ICEBs1_C_like"/>
    <property type="match status" value="1"/>
</dbReference>
<evidence type="ECO:0000259" key="5">
    <source>
        <dbReference type="PROSITE" id="PS51898"/>
    </source>
</evidence>
<organism evidence="6 7">
    <name type="scientific">Nocardia fluminea</name>
    <dbReference type="NCBI Taxonomy" id="134984"/>
    <lineage>
        <taxon>Bacteria</taxon>
        <taxon>Bacillati</taxon>
        <taxon>Actinomycetota</taxon>
        <taxon>Actinomycetes</taxon>
        <taxon>Mycobacteriales</taxon>
        <taxon>Nocardiaceae</taxon>
        <taxon>Nocardia</taxon>
    </lineage>
</organism>
<dbReference type="RefSeq" id="WP_101464785.1">
    <property type="nucleotide sequence ID" value="NZ_PJMW01000002.1"/>
</dbReference>
<dbReference type="SUPFAM" id="SSF56349">
    <property type="entry name" value="DNA breaking-rejoining enzymes"/>
    <property type="match status" value="1"/>
</dbReference>
<dbReference type="InterPro" id="IPR010998">
    <property type="entry name" value="Integrase_recombinase_N"/>
</dbReference>
<name>A0A2N3V9J2_9NOCA</name>
<dbReference type="AlphaFoldDB" id="A0A2N3V9J2"/>
<dbReference type="InterPro" id="IPR002104">
    <property type="entry name" value="Integrase_catalytic"/>
</dbReference>
<keyword evidence="7" id="KW-1185">Reference proteome</keyword>
<comment type="similarity">
    <text evidence="1">Belongs to the 'phage' integrase family.</text>
</comment>
<gene>
    <name evidence="6" type="ORF">ATK86_2675</name>
</gene>
<dbReference type="GO" id="GO:0006310">
    <property type="term" value="P:DNA recombination"/>
    <property type="evidence" value="ECO:0007669"/>
    <property type="project" value="UniProtKB-KW"/>
</dbReference>
<dbReference type="OrthoDB" id="4326943at2"/>
<dbReference type="InterPro" id="IPR011010">
    <property type="entry name" value="DNA_brk_join_enz"/>
</dbReference>
<dbReference type="Pfam" id="PF00589">
    <property type="entry name" value="Phage_integrase"/>
    <property type="match status" value="1"/>
</dbReference>
<keyword evidence="3" id="KW-0233">DNA recombination</keyword>
<dbReference type="PANTHER" id="PTHR30349:SF64">
    <property type="entry name" value="PROPHAGE INTEGRASE INTD-RELATED"/>
    <property type="match status" value="1"/>
</dbReference>
<dbReference type="PROSITE" id="PS51898">
    <property type="entry name" value="TYR_RECOMBINASE"/>
    <property type="match status" value="1"/>
</dbReference>
<reference evidence="6 7" key="1">
    <citation type="submission" date="2017-12" db="EMBL/GenBank/DDBJ databases">
        <title>Sequencing the genomes of 1000 Actinobacteria strains.</title>
        <authorList>
            <person name="Klenk H.-P."/>
        </authorList>
    </citation>
    <scope>NUCLEOTIDE SEQUENCE [LARGE SCALE GENOMIC DNA]</scope>
    <source>
        <strain evidence="6 7">DSM 44489</strain>
    </source>
</reference>
<feature type="region of interest" description="Disordered" evidence="4">
    <location>
        <begin position="388"/>
        <end position="409"/>
    </location>
</feature>
<protein>
    <submittedName>
        <fullName evidence="6">Site-specific recombinase XerD</fullName>
    </submittedName>
</protein>
<dbReference type="GO" id="GO:0015074">
    <property type="term" value="P:DNA integration"/>
    <property type="evidence" value="ECO:0007669"/>
    <property type="project" value="InterPro"/>
</dbReference>
<proteinExistence type="inferred from homology"/>
<dbReference type="InterPro" id="IPR050090">
    <property type="entry name" value="Tyrosine_recombinase_XerCD"/>
</dbReference>
<dbReference type="InterPro" id="IPR013762">
    <property type="entry name" value="Integrase-like_cat_sf"/>
</dbReference>
<evidence type="ECO:0000256" key="2">
    <source>
        <dbReference type="ARBA" id="ARBA00023125"/>
    </source>
</evidence>
<evidence type="ECO:0000256" key="1">
    <source>
        <dbReference type="ARBA" id="ARBA00008857"/>
    </source>
</evidence>
<dbReference type="InterPro" id="IPR028259">
    <property type="entry name" value="AP2-like_int_N"/>
</dbReference>
<dbReference type="EMBL" id="PJMW01000002">
    <property type="protein sequence ID" value="PKV78312.1"/>
    <property type="molecule type" value="Genomic_DNA"/>
</dbReference>
<evidence type="ECO:0000256" key="3">
    <source>
        <dbReference type="ARBA" id="ARBA00023172"/>
    </source>
</evidence>
<comment type="caution">
    <text evidence="6">The sequence shown here is derived from an EMBL/GenBank/DDBJ whole genome shotgun (WGS) entry which is preliminary data.</text>
</comment>
<dbReference type="PANTHER" id="PTHR30349">
    <property type="entry name" value="PHAGE INTEGRASE-RELATED"/>
    <property type="match status" value="1"/>
</dbReference>
<keyword evidence="2" id="KW-0238">DNA-binding</keyword>
<feature type="domain" description="Tyr recombinase" evidence="5">
    <location>
        <begin position="183"/>
        <end position="380"/>
    </location>
</feature>
<dbReference type="Proteomes" id="UP000233766">
    <property type="component" value="Unassembled WGS sequence"/>
</dbReference>
<feature type="compositionally biased region" description="Basic residues" evidence="4">
    <location>
        <begin position="398"/>
        <end position="409"/>
    </location>
</feature>
<dbReference type="Gene3D" id="1.10.443.10">
    <property type="entry name" value="Intergrase catalytic core"/>
    <property type="match status" value="1"/>
</dbReference>
<evidence type="ECO:0000313" key="7">
    <source>
        <dbReference type="Proteomes" id="UP000233766"/>
    </source>
</evidence>
<dbReference type="Pfam" id="PF14657">
    <property type="entry name" value="Arm-DNA-bind_4"/>
    <property type="match status" value="1"/>
</dbReference>
<accession>A0A2N3V9J2</accession>
<evidence type="ECO:0000313" key="6">
    <source>
        <dbReference type="EMBL" id="PKV78312.1"/>
    </source>
</evidence>
<dbReference type="Gene3D" id="1.10.150.130">
    <property type="match status" value="1"/>
</dbReference>
<evidence type="ECO:0000256" key="4">
    <source>
        <dbReference type="SAM" id="MobiDB-lite"/>
    </source>
</evidence>